<comment type="caution">
    <text evidence="2">The sequence shown here is derived from an EMBL/GenBank/DDBJ whole genome shotgun (WGS) entry which is preliminary data.</text>
</comment>
<name>A0ABW5U488_9RHOB</name>
<proteinExistence type="predicted"/>
<dbReference type="PANTHER" id="PTHR42941:SF1">
    <property type="entry name" value="SLL1037 PROTEIN"/>
    <property type="match status" value="1"/>
</dbReference>
<feature type="chain" id="PRO_5047502818" evidence="1">
    <location>
        <begin position="26"/>
        <end position="356"/>
    </location>
</feature>
<organism evidence="2 3">
    <name type="scientific">Sulfitobacter aestuarii</name>
    <dbReference type="NCBI Taxonomy" id="2161676"/>
    <lineage>
        <taxon>Bacteria</taxon>
        <taxon>Pseudomonadati</taxon>
        <taxon>Pseudomonadota</taxon>
        <taxon>Alphaproteobacteria</taxon>
        <taxon>Rhodobacterales</taxon>
        <taxon>Roseobacteraceae</taxon>
        <taxon>Sulfitobacter</taxon>
    </lineage>
</organism>
<dbReference type="PANTHER" id="PTHR42941">
    <property type="entry name" value="SLL1037 PROTEIN"/>
    <property type="match status" value="1"/>
</dbReference>
<dbReference type="Proteomes" id="UP001597474">
    <property type="component" value="Unassembled WGS sequence"/>
</dbReference>
<accession>A0ABW5U488</accession>
<evidence type="ECO:0000313" key="3">
    <source>
        <dbReference type="Proteomes" id="UP001597474"/>
    </source>
</evidence>
<feature type="signal peptide" evidence="1">
    <location>
        <begin position="1"/>
        <end position="25"/>
    </location>
</feature>
<dbReference type="RefSeq" id="WP_386374213.1">
    <property type="nucleotide sequence ID" value="NZ_JBHUMP010000008.1"/>
</dbReference>
<dbReference type="Gene3D" id="3.40.190.10">
    <property type="entry name" value="Periplasmic binding protein-like II"/>
    <property type="match status" value="2"/>
</dbReference>
<dbReference type="EMBL" id="JBHUMP010000008">
    <property type="protein sequence ID" value="MFD2740036.1"/>
    <property type="molecule type" value="Genomic_DNA"/>
</dbReference>
<sequence>MTLIGILKRTFGALSGLLLLFAAQAAPLQAQEFEKNIMTGGPSGTYIQIGRNLSEVARSCDLTLNVVESAGSLENFLAVRNRRNTQFGIVQSDVLEYLRTFASDDPDVARAILGVRMAFPLYNEEVHILARKDITDLKGLAGKRVAIGTENSGTYLTASLVLDLAQINPAERVTINANDSLEALLAGQIDAFFYVAGAPASLFQSDRIDPAEYHLLGIDEPTLQAVYVPAQIEAGTYPFQQEAVDLVAVKAVLMTYEYQTARNNYHRTSCKAVSDIAYLLTSRFSRLQESGHPKWKQVDLADLPPGWDISACVNTGLAPDYSLTCRSDDTLGVEVDSLESEANAAYRAQICKVMGC</sequence>
<evidence type="ECO:0000313" key="2">
    <source>
        <dbReference type="EMBL" id="MFD2740036.1"/>
    </source>
</evidence>
<keyword evidence="3" id="KW-1185">Reference proteome</keyword>
<dbReference type="Pfam" id="PF16868">
    <property type="entry name" value="NMT1_3"/>
    <property type="match status" value="1"/>
</dbReference>
<dbReference type="InterPro" id="IPR011852">
    <property type="entry name" value="TRAP_TAXI"/>
</dbReference>
<dbReference type="SUPFAM" id="SSF53850">
    <property type="entry name" value="Periplasmic binding protein-like II"/>
    <property type="match status" value="1"/>
</dbReference>
<reference evidence="3" key="1">
    <citation type="journal article" date="2019" name="Int. J. Syst. Evol. Microbiol.">
        <title>The Global Catalogue of Microorganisms (GCM) 10K type strain sequencing project: providing services to taxonomists for standard genome sequencing and annotation.</title>
        <authorList>
            <consortium name="The Broad Institute Genomics Platform"/>
            <consortium name="The Broad Institute Genome Sequencing Center for Infectious Disease"/>
            <person name="Wu L."/>
            <person name="Ma J."/>
        </authorList>
    </citation>
    <scope>NUCLEOTIDE SEQUENCE [LARGE SCALE GENOMIC DNA]</scope>
    <source>
        <strain evidence="3">TISTR 2562</strain>
    </source>
</reference>
<evidence type="ECO:0000256" key="1">
    <source>
        <dbReference type="SAM" id="SignalP"/>
    </source>
</evidence>
<keyword evidence="1" id="KW-0732">Signal</keyword>
<protein>
    <submittedName>
        <fullName evidence="2">TAXI family TRAP transporter solute-binding subunit</fullName>
    </submittedName>
</protein>
<dbReference type="NCBIfam" id="TIGR02122">
    <property type="entry name" value="TRAP_TAXI"/>
    <property type="match status" value="1"/>
</dbReference>
<gene>
    <name evidence="2" type="ORF">ACFSUD_10680</name>
</gene>